<evidence type="ECO:0000256" key="1">
    <source>
        <dbReference type="SAM" id="MobiDB-lite"/>
    </source>
</evidence>
<feature type="region of interest" description="Disordered" evidence="1">
    <location>
        <begin position="390"/>
        <end position="417"/>
    </location>
</feature>
<proteinExistence type="predicted"/>
<evidence type="ECO:0000313" key="2">
    <source>
        <dbReference type="EMBL" id="KAG0269283.1"/>
    </source>
</evidence>
<dbReference type="AlphaFoldDB" id="A0A9P6QI73"/>
<feature type="compositionally biased region" description="Acidic residues" evidence="1">
    <location>
        <begin position="222"/>
        <end position="233"/>
    </location>
</feature>
<evidence type="ECO:0000313" key="3">
    <source>
        <dbReference type="Proteomes" id="UP000807716"/>
    </source>
</evidence>
<dbReference type="OrthoDB" id="10468739at2759"/>
<dbReference type="Proteomes" id="UP000807716">
    <property type="component" value="Unassembled WGS sequence"/>
</dbReference>
<accession>A0A9P6QI73</accession>
<reference evidence="2" key="1">
    <citation type="journal article" date="2020" name="Fungal Divers.">
        <title>Resolving the Mortierellaceae phylogeny through synthesis of multi-gene phylogenetics and phylogenomics.</title>
        <authorList>
            <person name="Vandepol N."/>
            <person name="Liber J."/>
            <person name="Desiro A."/>
            <person name="Na H."/>
            <person name="Kennedy M."/>
            <person name="Barry K."/>
            <person name="Grigoriev I.V."/>
            <person name="Miller A.N."/>
            <person name="O'Donnell K."/>
            <person name="Stajich J.E."/>
            <person name="Bonito G."/>
        </authorList>
    </citation>
    <scope>NUCLEOTIDE SEQUENCE</scope>
    <source>
        <strain evidence="2">BC1065</strain>
    </source>
</reference>
<feature type="region of interest" description="Disordered" evidence="1">
    <location>
        <begin position="310"/>
        <end position="365"/>
    </location>
</feature>
<feature type="compositionally biased region" description="Low complexity" evidence="1">
    <location>
        <begin position="496"/>
        <end position="510"/>
    </location>
</feature>
<gene>
    <name evidence="2" type="ORF">DFQ27_004146</name>
</gene>
<feature type="region of interest" description="Disordered" evidence="1">
    <location>
        <begin position="267"/>
        <end position="298"/>
    </location>
</feature>
<protein>
    <submittedName>
        <fullName evidence="2">Uncharacterized protein</fullName>
    </submittedName>
</protein>
<keyword evidence="3" id="KW-1185">Reference proteome</keyword>
<comment type="caution">
    <text evidence="2">The sequence shown here is derived from an EMBL/GenBank/DDBJ whole genome shotgun (WGS) entry which is preliminary data.</text>
</comment>
<feature type="compositionally biased region" description="Polar residues" evidence="1">
    <location>
        <begin position="284"/>
        <end position="297"/>
    </location>
</feature>
<dbReference type="EMBL" id="JAAAJB010000029">
    <property type="protein sequence ID" value="KAG0269283.1"/>
    <property type="molecule type" value="Genomic_DNA"/>
</dbReference>
<feature type="region of interest" description="Disordered" evidence="1">
    <location>
        <begin position="128"/>
        <end position="246"/>
    </location>
</feature>
<name>A0A9P6QI73_9FUNG</name>
<feature type="compositionally biased region" description="Basic and acidic residues" evidence="1">
    <location>
        <begin position="408"/>
        <end position="417"/>
    </location>
</feature>
<feature type="region of interest" description="Disordered" evidence="1">
    <location>
        <begin position="489"/>
        <end position="510"/>
    </location>
</feature>
<organism evidence="2 3">
    <name type="scientific">Actinomortierella ambigua</name>
    <dbReference type="NCBI Taxonomy" id="1343610"/>
    <lineage>
        <taxon>Eukaryota</taxon>
        <taxon>Fungi</taxon>
        <taxon>Fungi incertae sedis</taxon>
        <taxon>Mucoromycota</taxon>
        <taxon>Mortierellomycotina</taxon>
        <taxon>Mortierellomycetes</taxon>
        <taxon>Mortierellales</taxon>
        <taxon>Mortierellaceae</taxon>
        <taxon>Actinomortierella</taxon>
    </lineage>
</organism>
<sequence>MYSILCVQRGQLIESVRQYDSDEEDLSASRRLLWPDRGDGRSFETLEDYEDDEEYNPMTLEQIREDIEQRVRAAQLAPRPVLSHMERKPRQQKSSDVVYIEDFFQEEAVEARGEALLCKTAPEDSALDLGYSADDEDLHRSGTATPQRRTPKRSKGPPEINRGYTAESSVVVYRPSPGEEPQRSASPYNAPLPISCPDLPSTGPNAHSKSGRFSPAVLFVIDDGDDNSNDDSDGAGHQDKVYRSLRRPMSDTTLFARHQGSLFHRGTQSCRLGEDPSNPFRPTPSATEDVQSDFTETSCRRVCDPAQIPVRDDRANSHLPSPTFRRSSVDRSFLEKTPSNNEDEDEEDWEDLTQDPMWKRSSPEPELDFGASILAARPLVLAPPPPPPFLRASLCKHSQEDGDDEEPLRDAKRSRHEYESDFGATILASRPLVLPPPPLILAPPPPENLVMDFGASILASRPLVMAPPPPENLVMDFGASILASRPLVMAPPPRPCASRPGPSASRLGPS</sequence>
<feature type="compositionally biased region" description="Acidic residues" evidence="1">
    <location>
        <begin position="341"/>
        <end position="353"/>
    </location>
</feature>